<dbReference type="Proteomes" id="UP000008811">
    <property type="component" value="Chromosome"/>
</dbReference>
<dbReference type="RefSeq" id="WP_012503078.1">
    <property type="nucleotide sequence ID" value="NC_011027.1"/>
</dbReference>
<accession>B3QQP2</accession>
<dbReference type="PANTHER" id="PTHR37809">
    <property type="entry name" value="RIBOSOMAL PROTEIN S12 METHYLTHIOTRANSFERASE ACCESSORY FACTOR YCAO"/>
    <property type="match status" value="1"/>
</dbReference>
<evidence type="ECO:0000313" key="3">
    <source>
        <dbReference type="Proteomes" id="UP000008811"/>
    </source>
</evidence>
<dbReference type="PANTHER" id="PTHR37809:SF1">
    <property type="entry name" value="RIBOSOMAL PROTEIN S12 METHYLTHIOTRANSFERASE ACCESSORY FACTOR YCAO"/>
    <property type="match status" value="1"/>
</dbReference>
<evidence type="ECO:0000313" key="2">
    <source>
        <dbReference type="EMBL" id="ACF12245.1"/>
    </source>
</evidence>
<dbReference type="EMBL" id="CP001099">
    <property type="protein sequence ID" value="ACF12245.1"/>
    <property type="molecule type" value="Genomic_DNA"/>
</dbReference>
<evidence type="ECO:0000259" key="1">
    <source>
        <dbReference type="PROSITE" id="PS51664"/>
    </source>
</evidence>
<gene>
    <name evidence="2" type="ordered locus">Cpar_1853</name>
</gene>
<dbReference type="Gene3D" id="3.30.1330.230">
    <property type="match status" value="1"/>
</dbReference>
<dbReference type="InterPro" id="IPR003776">
    <property type="entry name" value="YcaO-like_dom"/>
</dbReference>
<dbReference type="Pfam" id="PF02624">
    <property type="entry name" value="YcaO"/>
    <property type="match status" value="1"/>
</dbReference>
<dbReference type="AlphaFoldDB" id="B3QQP2"/>
<reference evidence="2" key="1">
    <citation type="submission" date="2008-06" db="EMBL/GenBank/DDBJ databases">
        <title>Complete sequence of Chlorobaculum parvum NCIB 8327.</title>
        <authorList>
            <consortium name="US DOE Joint Genome Institute"/>
            <person name="Lucas S."/>
            <person name="Copeland A."/>
            <person name="Lapidus A."/>
            <person name="Glavina del Rio T."/>
            <person name="Dalin E."/>
            <person name="Tice H."/>
            <person name="Bruce D."/>
            <person name="Goodwin L."/>
            <person name="Pitluck S."/>
            <person name="Schmutz J."/>
            <person name="Larimer F."/>
            <person name="Land M."/>
            <person name="Hauser L."/>
            <person name="Kyrpides N."/>
            <person name="Mikhailova N."/>
            <person name="Zhao F."/>
            <person name="Li T."/>
            <person name="Liu Z."/>
            <person name="Overmann J."/>
            <person name="Bryant D.A."/>
            <person name="Richardson P."/>
        </authorList>
    </citation>
    <scope>NUCLEOTIDE SEQUENCE [LARGE SCALE GENOMIC DNA]</scope>
    <source>
        <strain evidence="2">NCIB 8327</strain>
    </source>
</reference>
<proteinExistence type="predicted"/>
<dbReference type="STRING" id="517417.Cpar_1853"/>
<dbReference type="PROSITE" id="PS51664">
    <property type="entry name" value="YCAO"/>
    <property type="match status" value="1"/>
</dbReference>
<sequence>MSSALEQMRVALRSTGMEVCEKTRQGSELPFFTTMLFAGKTPDDDSLPLVSGQGITAEASLLSAYGEFFERLQNNFIIAGYRYACASNGGYDRLPERCRQRLDRQGGPLDFFIAPDETWIAADRFGAAENPDLMPRHQMPASSGVDGDTLLCVPFYSVFDDSVRLCPIERMLFASGSTGCAAGRTLEQAIAKALFEICERHVFHRIFSDEPPLPLIPRELLRNTEADRIIEAIEERSTSVTLLDCSLGARFPVVAMLLIDRQRQRYNCNLGAAATLSGAVIGALKELYDGGNDFHALPLSGLDNPFAATTADESHRLRFANYYAAKASSTGLWPKSLFASRNSASQWIDETWSDELAGRPLKVLLERFASWTPTLYIRDVSWLGIPSVYCYAPGLSEVNYTTGRNELTMLLELRAESERLQSSGEMEMKRLLRIMELHRSLKRITLPASVRLLNSFACPNLPGSARQREATLLAALAQLFGDKTPHDESLLDRCIRDSKQLADESCNAAEINSQLRQFYPDSVVDLAARCRQAPAEVIENALHSIELPGNESACDDCHFLKTVETARRLQKRQITNLPDQRRLAEILTTARNET</sequence>
<feature type="domain" description="YcaO" evidence="1">
    <location>
        <begin position="52"/>
        <end position="436"/>
    </location>
</feature>
<dbReference type="KEGG" id="cpc:Cpar_1853"/>
<name>B3QQP2_CHLP8</name>
<keyword evidence="3" id="KW-1185">Reference proteome</keyword>
<dbReference type="eggNOG" id="COG1944">
    <property type="taxonomic scope" value="Bacteria"/>
</dbReference>
<organism evidence="2 3">
    <name type="scientific">Chlorobaculum parvum (strain DSM 263 / NCIMB 8327)</name>
    <name type="common">Chlorobium vibrioforme subsp. thiosulfatophilum</name>
    <dbReference type="NCBI Taxonomy" id="517417"/>
    <lineage>
        <taxon>Bacteria</taxon>
        <taxon>Pseudomonadati</taxon>
        <taxon>Chlorobiota</taxon>
        <taxon>Chlorobiia</taxon>
        <taxon>Chlorobiales</taxon>
        <taxon>Chlorobiaceae</taxon>
        <taxon>Chlorobaculum</taxon>
    </lineage>
</organism>
<dbReference type="HOGENOM" id="CLU_430065_0_0_10"/>
<dbReference type="OrthoDB" id="9761274at2"/>
<protein>
    <recommendedName>
        <fullName evidence="1">YcaO domain-containing protein</fullName>
    </recommendedName>
</protein>